<dbReference type="Proteomes" id="UP000815325">
    <property type="component" value="Unassembled WGS sequence"/>
</dbReference>
<feature type="compositionally biased region" description="Low complexity" evidence="1">
    <location>
        <begin position="1"/>
        <end position="36"/>
    </location>
</feature>
<dbReference type="Pfam" id="PF09588">
    <property type="entry name" value="YqaJ"/>
    <property type="match status" value="1"/>
</dbReference>
<protein>
    <recommendedName>
        <fullName evidence="2">YqaJ viral recombinase domain-containing protein</fullName>
    </recommendedName>
</protein>
<dbReference type="Gene3D" id="3.90.320.10">
    <property type="match status" value="1"/>
</dbReference>
<proteinExistence type="predicted"/>
<feature type="domain" description="YqaJ viral recombinase" evidence="2">
    <location>
        <begin position="47"/>
        <end position="109"/>
    </location>
</feature>
<evidence type="ECO:0000313" key="4">
    <source>
        <dbReference type="Proteomes" id="UP000815325"/>
    </source>
</evidence>
<dbReference type="EMBL" id="MU070516">
    <property type="protein sequence ID" value="KAF5827380.1"/>
    <property type="molecule type" value="Genomic_DNA"/>
</dbReference>
<sequence>TAGNRGTLRTPGTRGTTGTRGTPGTPGTTGTAGTRGTPDEIPFNNYIPPLQWGCMFEPIATDIYMKRQMTYVHEFGILQHPYLSYFGASPDGISSEGIMLEIKRPHKRKITGEIGSRMMCSALESLLQQFI</sequence>
<feature type="region of interest" description="Disordered" evidence="1">
    <location>
        <begin position="1"/>
        <end position="41"/>
    </location>
</feature>
<keyword evidence="4" id="KW-1185">Reference proteome</keyword>
<dbReference type="InterPro" id="IPR011604">
    <property type="entry name" value="PDDEXK-like_dom_sf"/>
</dbReference>
<reference evidence="3" key="1">
    <citation type="submission" date="2017-08" db="EMBL/GenBank/DDBJ databases">
        <authorList>
            <person name="Polle J.E."/>
            <person name="Barry K."/>
            <person name="Cushman J."/>
            <person name="Schmutz J."/>
            <person name="Tran D."/>
            <person name="Hathwaick L.T."/>
            <person name="Yim W.C."/>
            <person name="Jenkins J."/>
            <person name="Mckie-Krisberg Z.M."/>
            <person name="Prochnik S."/>
            <person name="Lindquist E."/>
            <person name="Dockter R.B."/>
            <person name="Adam C."/>
            <person name="Molina H."/>
            <person name="Bunkerborg J."/>
            <person name="Jin E."/>
            <person name="Buchheim M."/>
            <person name="Magnuson J."/>
        </authorList>
    </citation>
    <scope>NUCLEOTIDE SEQUENCE</scope>
    <source>
        <strain evidence="3">CCAP 19/18</strain>
    </source>
</reference>
<organism evidence="3 4">
    <name type="scientific">Dunaliella salina</name>
    <name type="common">Green alga</name>
    <name type="synonym">Protococcus salinus</name>
    <dbReference type="NCBI Taxonomy" id="3046"/>
    <lineage>
        <taxon>Eukaryota</taxon>
        <taxon>Viridiplantae</taxon>
        <taxon>Chlorophyta</taxon>
        <taxon>core chlorophytes</taxon>
        <taxon>Chlorophyceae</taxon>
        <taxon>CS clade</taxon>
        <taxon>Chlamydomonadales</taxon>
        <taxon>Dunaliellaceae</taxon>
        <taxon>Dunaliella</taxon>
    </lineage>
</organism>
<gene>
    <name evidence="3" type="ORF">DUNSADRAFT_761</name>
</gene>
<accession>A0ABQ7FYE1</accession>
<evidence type="ECO:0000256" key="1">
    <source>
        <dbReference type="SAM" id="MobiDB-lite"/>
    </source>
</evidence>
<evidence type="ECO:0000313" key="3">
    <source>
        <dbReference type="EMBL" id="KAF5827380.1"/>
    </source>
</evidence>
<dbReference type="SUPFAM" id="SSF52980">
    <property type="entry name" value="Restriction endonuclease-like"/>
    <property type="match status" value="1"/>
</dbReference>
<name>A0ABQ7FYE1_DUNSA</name>
<evidence type="ECO:0000259" key="2">
    <source>
        <dbReference type="Pfam" id="PF09588"/>
    </source>
</evidence>
<feature type="non-terminal residue" evidence="3">
    <location>
        <position position="1"/>
    </location>
</feature>
<comment type="caution">
    <text evidence="3">The sequence shown here is derived from an EMBL/GenBank/DDBJ whole genome shotgun (WGS) entry which is preliminary data.</text>
</comment>
<dbReference type="InterPro" id="IPR011335">
    <property type="entry name" value="Restrct_endonuc-II-like"/>
</dbReference>
<dbReference type="InterPro" id="IPR019080">
    <property type="entry name" value="YqaJ_viral_recombinase"/>
</dbReference>